<feature type="chain" id="PRO_5020464982" description="T9SS type A sorting domain-containing protein" evidence="1">
    <location>
        <begin position="25"/>
        <end position="127"/>
    </location>
</feature>
<sequence length="127" mass="13903">MKTFIKNIAVAFALVASFAFTANADDKAAKKSTGFGTGIYSTKGGKINVLVDKVNQDSPTILILRNNQGEVVYREVIEKASQKFGRSLNLNDLEAGKYEIQVTSNGETQSKTLQLTEQKTERVLTIN</sequence>
<evidence type="ECO:0008006" key="4">
    <source>
        <dbReference type="Google" id="ProtNLM"/>
    </source>
</evidence>
<keyword evidence="1" id="KW-0732">Signal</keyword>
<dbReference type="AlphaFoldDB" id="A0A4U6CJU5"/>
<reference evidence="2 3" key="1">
    <citation type="submission" date="2019-05" db="EMBL/GenBank/DDBJ databases">
        <title>Dyadobacter AR-3-8 sp. nov., isolated from arctic soil.</title>
        <authorList>
            <person name="Chaudhary D.K."/>
        </authorList>
    </citation>
    <scope>NUCLEOTIDE SEQUENCE [LARGE SCALE GENOMIC DNA]</scope>
    <source>
        <strain evidence="2 3">AR-3-8</strain>
    </source>
</reference>
<evidence type="ECO:0000313" key="2">
    <source>
        <dbReference type="EMBL" id="TKT84442.1"/>
    </source>
</evidence>
<dbReference type="RefSeq" id="WP_137344646.1">
    <property type="nucleotide sequence ID" value="NZ_BSQH01000016.1"/>
</dbReference>
<dbReference type="Proteomes" id="UP000304900">
    <property type="component" value="Unassembled WGS sequence"/>
</dbReference>
<organism evidence="2 3">
    <name type="scientific">Dyadobacter frigoris</name>
    <dbReference type="NCBI Taxonomy" id="2576211"/>
    <lineage>
        <taxon>Bacteria</taxon>
        <taxon>Pseudomonadati</taxon>
        <taxon>Bacteroidota</taxon>
        <taxon>Cytophagia</taxon>
        <taxon>Cytophagales</taxon>
        <taxon>Spirosomataceae</taxon>
        <taxon>Dyadobacter</taxon>
    </lineage>
</organism>
<evidence type="ECO:0000313" key="3">
    <source>
        <dbReference type="Proteomes" id="UP000304900"/>
    </source>
</evidence>
<comment type="caution">
    <text evidence="2">The sequence shown here is derived from an EMBL/GenBank/DDBJ whole genome shotgun (WGS) entry which is preliminary data.</text>
</comment>
<gene>
    <name evidence="2" type="ORF">FDK13_34970</name>
</gene>
<dbReference type="Gene3D" id="2.60.40.3080">
    <property type="match status" value="1"/>
</dbReference>
<evidence type="ECO:0000256" key="1">
    <source>
        <dbReference type="SAM" id="SignalP"/>
    </source>
</evidence>
<dbReference type="OrthoDB" id="961604at2"/>
<accession>A0A4U6CJU5</accession>
<protein>
    <recommendedName>
        <fullName evidence="4">T9SS type A sorting domain-containing protein</fullName>
    </recommendedName>
</protein>
<feature type="signal peptide" evidence="1">
    <location>
        <begin position="1"/>
        <end position="24"/>
    </location>
</feature>
<keyword evidence="3" id="KW-1185">Reference proteome</keyword>
<dbReference type="EMBL" id="SZVO01000043">
    <property type="protein sequence ID" value="TKT84442.1"/>
    <property type="molecule type" value="Genomic_DNA"/>
</dbReference>
<proteinExistence type="predicted"/>
<name>A0A4U6CJU5_9BACT</name>